<comment type="caution">
    <text evidence="1">The sequence shown here is derived from an EMBL/GenBank/DDBJ whole genome shotgun (WGS) entry which is preliminary data.</text>
</comment>
<dbReference type="EMBL" id="JZWT02000008">
    <property type="protein sequence ID" value="MFB6490434.1"/>
    <property type="molecule type" value="Genomic_DNA"/>
</dbReference>
<evidence type="ECO:0000313" key="2">
    <source>
        <dbReference type="Proteomes" id="UP000033636"/>
    </source>
</evidence>
<name>A0ACC6V045_9CREN</name>
<protein>
    <submittedName>
        <fullName evidence="1">CoxG family protein</fullName>
    </submittedName>
</protein>
<evidence type="ECO:0000313" key="1">
    <source>
        <dbReference type="EMBL" id="MFB6490434.1"/>
    </source>
</evidence>
<proteinExistence type="predicted"/>
<reference evidence="1" key="1">
    <citation type="submission" date="2024-07" db="EMBL/GenBank/DDBJ databases">
        <title>Metagenome and Metagenome-Assembled Genomes of Archaea from a hot spring from the geothermal field of Los Azufres, Mexico.</title>
        <authorList>
            <person name="Marin-Paredes R."/>
            <person name="Martinez-Romero E."/>
            <person name="Servin-Garciduenas L.E."/>
        </authorList>
    </citation>
    <scope>NUCLEOTIDE SEQUENCE</scope>
</reference>
<sequence>MELRYEGYIDLKSDADFAKFLNPELVGKAFPGVASITKDGDWYRARMTIGIGGLRGPMDVKFRYAEASENKVVVVGSASGLQSTVDFTLQLIKEGVRAHWVFVGNARGLISALGKPIVDAAAKSIVDQVVRNLQSL</sequence>
<gene>
    <name evidence="1" type="ORF">TU35_004150</name>
</gene>
<dbReference type="Proteomes" id="UP000033636">
    <property type="component" value="Unassembled WGS sequence"/>
</dbReference>
<organism evidence="1 2">
    <name type="scientific">Thermoproteus sp. AZ2</name>
    <dbReference type="NCBI Taxonomy" id="1609232"/>
    <lineage>
        <taxon>Archaea</taxon>
        <taxon>Thermoproteota</taxon>
        <taxon>Thermoprotei</taxon>
        <taxon>Thermoproteales</taxon>
        <taxon>Thermoproteaceae</taxon>
        <taxon>Thermoproteus</taxon>
    </lineage>
</organism>
<accession>A0ACC6V045</accession>